<organism evidence="13 14">
    <name type="scientific">Arachis hypogaea</name>
    <name type="common">Peanut</name>
    <dbReference type="NCBI Taxonomy" id="3818"/>
    <lineage>
        <taxon>Eukaryota</taxon>
        <taxon>Viridiplantae</taxon>
        <taxon>Streptophyta</taxon>
        <taxon>Embryophyta</taxon>
        <taxon>Tracheophyta</taxon>
        <taxon>Spermatophyta</taxon>
        <taxon>Magnoliopsida</taxon>
        <taxon>eudicotyledons</taxon>
        <taxon>Gunneridae</taxon>
        <taxon>Pentapetalae</taxon>
        <taxon>rosids</taxon>
        <taxon>fabids</taxon>
        <taxon>Fabales</taxon>
        <taxon>Fabaceae</taxon>
        <taxon>Papilionoideae</taxon>
        <taxon>50 kb inversion clade</taxon>
        <taxon>dalbergioids sensu lato</taxon>
        <taxon>Dalbergieae</taxon>
        <taxon>Pterocarpus clade</taxon>
        <taxon>Arachis</taxon>
    </lineage>
</organism>
<name>A0A444YVT6_ARAHY</name>
<protein>
    <recommendedName>
        <fullName evidence="4">Phosphorylated adapter RNA export protein</fullName>
    </recommendedName>
    <alternativeName>
        <fullName evidence="10">RNA U small nuclear RNA export adapter protein</fullName>
    </alternativeName>
</protein>
<keyword evidence="8" id="KW-0653">Protein transport</keyword>
<dbReference type="GO" id="GO:0006408">
    <property type="term" value="P:snRNA export from nucleus"/>
    <property type="evidence" value="ECO:0007669"/>
    <property type="project" value="InterPro"/>
</dbReference>
<dbReference type="AlphaFoldDB" id="A0A444YVT6"/>
<keyword evidence="6" id="KW-0963">Cytoplasm</keyword>
<dbReference type="GO" id="GO:0005737">
    <property type="term" value="C:cytoplasm"/>
    <property type="evidence" value="ECO:0007669"/>
    <property type="project" value="UniProtKB-SubCell"/>
</dbReference>
<evidence type="ECO:0000256" key="5">
    <source>
        <dbReference type="ARBA" id="ARBA00022448"/>
    </source>
</evidence>
<keyword evidence="9" id="KW-0539">Nucleus</keyword>
<evidence type="ECO:0000256" key="8">
    <source>
        <dbReference type="ARBA" id="ARBA00022927"/>
    </source>
</evidence>
<dbReference type="InterPro" id="IPR019385">
    <property type="entry name" value="PHAX_RNA-binding_domain"/>
</dbReference>
<feature type="compositionally biased region" description="Acidic residues" evidence="11">
    <location>
        <begin position="7"/>
        <end position="23"/>
    </location>
</feature>
<evidence type="ECO:0000256" key="4">
    <source>
        <dbReference type="ARBA" id="ARBA00016856"/>
    </source>
</evidence>
<dbReference type="EMBL" id="SDMP01000016">
    <property type="protein sequence ID" value="RYR06049.1"/>
    <property type="molecule type" value="Genomic_DNA"/>
</dbReference>
<evidence type="ECO:0000256" key="11">
    <source>
        <dbReference type="SAM" id="MobiDB-lite"/>
    </source>
</evidence>
<dbReference type="Proteomes" id="UP000289738">
    <property type="component" value="Chromosome B06"/>
</dbReference>
<feature type="compositionally biased region" description="Basic and acidic residues" evidence="11">
    <location>
        <begin position="51"/>
        <end position="62"/>
    </location>
</feature>
<keyword evidence="5" id="KW-0813">Transport</keyword>
<dbReference type="GO" id="GO:0005634">
    <property type="term" value="C:nucleus"/>
    <property type="evidence" value="ECO:0007669"/>
    <property type="project" value="UniProtKB-SubCell"/>
</dbReference>
<dbReference type="GO" id="GO:0015031">
    <property type="term" value="P:protein transport"/>
    <property type="evidence" value="ECO:0007669"/>
    <property type="project" value="UniProtKB-KW"/>
</dbReference>
<evidence type="ECO:0000313" key="14">
    <source>
        <dbReference type="Proteomes" id="UP000289738"/>
    </source>
</evidence>
<evidence type="ECO:0000256" key="9">
    <source>
        <dbReference type="ARBA" id="ARBA00023242"/>
    </source>
</evidence>
<dbReference type="GO" id="GO:0003723">
    <property type="term" value="F:RNA binding"/>
    <property type="evidence" value="ECO:0007669"/>
    <property type="project" value="UniProtKB-KW"/>
</dbReference>
<dbReference type="Pfam" id="PF10258">
    <property type="entry name" value="PHAX_RNA-bd"/>
    <property type="match status" value="1"/>
</dbReference>
<evidence type="ECO:0000256" key="6">
    <source>
        <dbReference type="ARBA" id="ARBA00022490"/>
    </source>
</evidence>
<evidence type="ECO:0000256" key="3">
    <source>
        <dbReference type="ARBA" id="ARBA00006094"/>
    </source>
</evidence>
<dbReference type="PANTHER" id="PTHR13135">
    <property type="entry name" value="CYTOSOLIC RESINIFERATOXIN BINDING PROTEIN RBP-26"/>
    <property type="match status" value="1"/>
</dbReference>
<dbReference type="PANTHER" id="PTHR13135:SF0">
    <property type="entry name" value="PHOSPHORYLATED ADAPTER RNA EXPORT PROTEIN"/>
    <property type="match status" value="1"/>
</dbReference>
<dbReference type="InterPro" id="IPR039047">
    <property type="entry name" value="PHAX"/>
</dbReference>
<evidence type="ECO:0000256" key="10">
    <source>
        <dbReference type="ARBA" id="ARBA00030834"/>
    </source>
</evidence>
<evidence type="ECO:0000256" key="1">
    <source>
        <dbReference type="ARBA" id="ARBA00004123"/>
    </source>
</evidence>
<keyword evidence="7" id="KW-0694">RNA-binding</keyword>
<sequence length="289" mass="32230">MEGGDNILDDILEDDNLNDEDDDVEMVDIEEGELVESVAAQNGVGGGDADEAMKKSSDENKNNMRRAKKKKTKNKKRKRQGFGAVGFNIDRFVIDTCRRLKEKKSYMVYTAIGCLGVSALTELVKEVDAIQACGGQETADGKRLRTGGGVLWGIIKHREPQAYKEIMKKASEFEKQFRQPNLKKQHPLQKKEESSEGTAITVAGEHQGNASDNNLLASSEMKDQLEPPCSEEKEKDKRIPVHERLRIPVEANHSAVINLGKRVLPSPCSIGCFHHFLCCFLFTLCGPYY</sequence>
<evidence type="ECO:0000313" key="13">
    <source>
        <dbReference type="EMBL" id="RYR06049.1"/>
    </source>
</evidence>
<evidence type="ECO:0000259" key="12">
    <source>
        <dbReference type="Pfam" id="PF10258"/>
    </source>
</evidence>
<dbReference type="InterPro" id="IPR038092">
    <property type="entry name" value="PHAX_RNA-binding_sf"/>
</dbReference>
<keyword evidence="14" id="KW-1185">Reference proteome</keyword>
<comment type="caution">
    <text evidence="13">The sequence shown here is derived from an EMBL/GenBank/DDBJ whole genome shotgun (WGS) entry which is preliminary data.</text>
</comment>
<comment type="similarity">
    <text evidence="3">Belongs to the PHAX family.</text>
</comment>
<dbReference type="STRING" id="3818.A0A444YVT6"/>
<reference evidence="13 14" key="1">
    <citation type="submission" date="2019-01" db="EMBL/GenBank/DDBJ databases">
        <title>Sequencing of cultivated peanut Arachis hypogaea provides insights into genome evolution and oil improvement.</title>
        <authorList>
            <person name="Chen X."/>
        </authorList>
    </citation>
    <scope>NUCLEOTIDE SEQUENCE [LARGE SCALE GENOMIC DNA]</scope>
    <source>
        <strain evidence="14">cv. Fuhuasheng</strain>
        <tissue evidence="13">Leaves</tissue>
    </source>
</reference>
<evidence type="ECO:0000256" key="2">
    <source>
        <dbReference type="ARBA" id="ARBA00004496"/>
    </source>
</evidence>
<gene>
    <name evidence="13" type="ORF">Ahy_B06g085853</name>
</gene>
<feature type="region of interest" description="Disordered" evidence="11">
    <location>
        <begin position="1"/>
        <end position="23"/>
    </location>
</feature>
<comment type="subcellular location">
    <subcellularLocation>
        <location evidence="2">Cytoplasm</location>
    </subcellularLocation>
    <subcellularLocation>
        <location evidence="1">Nucleus</location>
    </subcellularLocation>
</comment>
<proteinExistence type="inferred from homology"/>
<dbReference type="Gene3D" id="1.10.10.1440">
    <property type="entry name" value="PHAX RNA-binding domain"/>
    <property type="match status" value="1"/>
</dbReference>
<accession>A0A444YVT6</accession>
<feature type="compositionally biased region" description="Basic residues" evidence="11">
    <location>
        <begin position="63"/>
        <end position="79"/>
    </location>
</feature>
<feature type="domain" description="Phosphorylated adapter RNA export protein RNA-binding" evidence="12">
    <location>
        <begin position="93"/>
        <end position="171"/>
    </location>
</feature>
<feature type="region of interest" description="Disordered" evidence="11">
    <location>
        <begin position="177"/>
        <end position="198"/>
    </location>
</feature>
<feature type="region of interest" description="Disordered" evidence="11">
    <location>
        <begin position="37"/>
        <end position="79"/>
    </location>
</feature>
<evidence type="ECO:0000256" key="7">
    <source>
        <dbReference type="ARBA" id="ARBA00022884"/>
    </source>
</evidence>